<dbReference type="RefSeq" id="WP_196420776.1">
    <property type="nucleotide sequence ID" value="NZ_JADQTO010000050.1"/>
</dbReference>
<comment type="caution">
    <text evidence="4">The sequence shown here is derived from an EMBL/GenBank/DDBJ whole genome shotgun (WGS) entry which is preliminary data.</text>
</comment>
<keyword evidence="2" id="KW-0732">Signal</keyword>
<gene>
    <name evidence="4" type="ORF">I4J89_47125</name>
</gene>
<feature type="domain" description="PKD" evidence="3">
    <location>
        <begin position="218"/>
        <end position="248"/>
    </location>
</feature>
<proteinExistence type="predicted"/>
<organism evidence="4 5">
    <name type="scientific">Actinoplanes aureus</name>
    <dbReference type="NCBI Taxonomy" id="2792083"/>
    <lineage>
        <taxon>Bacteria</taxon>
        <taxon>Bacillati</taxon>
        <taxon>Actinomycetota</taxon>
        <taxon>Actinomycetes</taxon>
        <taxon>Micromonosporales</taxon>
        <taxon>Micromonosporaceae</taxon>
        <taxon>Actinoplanes</taxon>
    </lineage>
</organism>
<evidence type="ECO:0000256" key="1">
    <source>
        <dbReference type="SAM" id="MobiDB-lite"/>
    </source>
</evidence>
<accession>A0A931G888</accession>
<keyword evidence="5" id="KW-1185">Reference proteome</keyword>
<dbReference type="PROSITE" id="PS50093">
    <property type="entry name" value="PKD"/>
    <property type="match status" value="1"/>
</dbReference>
<dbReference type="InterPro" id="IPR000601">
    <property type="entry name" value="PKD_dom"/>
</dbReference>
<reference evidence="4" key="1">
    <citation type="submission" date="2020-11" db="EMBL/GenBank/DDBJ databases">
        <title>Isolation and identification of active actinomycetes.</title>
        <authorList>
            <person name="Sun X."/>
        </authorList>
    </citation>
    <scope>NUCLEOTIDE SEQUENCE</scope>
    <source>
        <strain evidence="4">NEAU-A11</strain>
    </source>
</reference>
<evidence type="ECO:0000256" key="2">
    <source>
        <dbReference type="SAM" id="SignalP"/>
    </source>
</evidence>
<dbReference type="AlphaFoldDB" id="A0A931G888"/>
<dbReference type="Proteomes" id="UP000598146">
    <property type="component" value="Unassembled WGS sequence"/>
</dbReference>
<protein>
    <recommendedName>
        <fullName evidence="3">PKD domain-containing protein</fullName>
    </recommendedName>
</protein>
<evidence type="ECO:0000259" key="3">
    <source>
        <dbReference type="PROSITE" id="PS50093"/>
    </source>
</evidence>
<name>A0A931G888_9ACTN</name>
<feature type="chain" id="PRO_5037794991" description="PKD domain-containing protein" evidence="2">
    <location>
        <begin position="27"/>
        <end position="287"/>
    </location>
</feature>
<evidence type="ECO:0000313" key="5">
    <source>
        <dbReference type="Proteomes" id="UP000598146"/>
    </source>
</evidence>
<sequence>MLSARYARTLSAALFLLAALGTPAHADSLKPVNCTKTPTAPICNVTVGGPGSGGGRGDDSGQGSDDGSGSGDEGDDDHCTYQPVEGKPPPAGKTAKDGGWYIEICFVIGEGPGGTQVSFPMWIDGPGPTVDPAVLARQAVAGLSLPRPGIRVNPESPAKQLTWFPTWVWLDDSSWAAQSATASVPGLSVTATAKPTKLVLSPGDDSKNVACVGRGTVWTPDRDPDDQSPTCGHTYTKAGSFTVTVTVTWQVTWAGGGQTGAVPDLTTASTRTLTVTESQGLNTTTRG</sequence>
<dbReference type="EMBL" id="JADQTO010000050">
    <property type="protein sequence ID" value="MBG0569009.1"/>
    <property type="molecule type" value="Genomic_DNA"/>
</dbReference>
<evidence type="ECO:0000313" key="4">
    <source>
        <dbReference type="EMBL" id="MBG0569009.1"/>
    </source>
</evidence>
<feature type="region of interest" description="Disordered" evidence="1">
    <location>
        <begin position="45"/>
        <end position="95"/>
    </location>
</feature>
<feature type="signal peptide" evidence="2">
    <location>
        <begin position="1"/>
        <end position="26"/>
    </location>
</feature>